<dbReference type="GO" id="GO:0004864">
    <property type="term" value="F:protein phosphatase inhibitor activity"/>
    <property type="evidence" value="ECO:0007669"/>
    <property type="project" value="InterPro"/>
</dbReference>
<dbReference type="AlphaFoldDB" id="A0A9P1GTH2"/>
<evidence type="ECO:0000256" key="1">
    <source>
        <dbReference type="SAM" id="MobiDB-lite"/>
    </source>
</evidence>
<feature type="compositionally biased region" description="Polar residues" evidence="1">
    <location>
        <begin position="48"/>
        <end position="58"/>
    </location>
</feature>
<dbReference type="OrthoDB" id="551302at2759"/>
<dbReference type="PANTHER" id="PTHR12398:SF20">
    <property type="entry name" value="PROTEIN PHOSPHATASE 1 REGULATORY INHIBITOR SUBUNIT 2"/>
    <property type="match status" value="1"/>
</dbReference>
<accession>A0A9P1GTH2</accession>
<dbReference type="Gene3D" id="6.10.250.1050">
    <property type="match status" value="1"/>
</dbReference>
<dbReference type="Pfam" id="PF04979">
    <property type="entry name" value="IPP-2"/>
    <property type="match status" value="1"/>
</dbReference>
<sequence>MASISSPTLHSPRTHILRGQGVRILKNPSQTSPPVSPISPSDRSLSSKEVTIVNTQYNAGHRRSSSGAQPRRLSSRTPSHHGDENPDEPSQRLKWDEANLYLTEQERTSTMKITEPKTPFAKSYDPLEDPSDDDEIMGEGLGESVTGDTYFQTGPAQRSLRREESIPNLDLGEPEEGLPASRLSPQKEDGDHRHVAVHVDNAAGLDDDDETAGMSPEEREKHRRFEELRKKHYEMRNAVQLLGHPEVAEDDDDDDDDDDDADRAAPSASNPVPPMPTIPAAYQPTNGSA</sequence>
<feature type="compositionally biased region" description="Acidic residues" evidence="1">
    <location>
        <begin position="126"/>
        <end position="137"/>
    </location>
</feature>
<feature type="compositionally biased region" description="Polar residues" evidence="1">
    <location>
        <begin position="1"/>
        <end position="11"/>
    </location>
</feature>
<comment type="caution">
    <text evidence="2">The sequence shown here is derived from an EMBL/GenBank/DDBJ whole genome shotgun (WGS) entry which is preliminary data.</text>
</comment>
<dbReference type="EMBL" id="CALLCH030000001">
    <property type="protein sequence ID" value="CAI4210271.1"/>
    <property type="molecule type" value="Genomic_DNA"/>
</dbReference>
<dbReference type="InterPro" id="IPR007062">
    <property type="entry name" value="PPI-2"/>
</dbReference>
<evidence type="ECO:0000313" key="3">
    <source>
        <dbReference type="Proteomes" id="UP000838763"/>
    </source>
</evidence>
<keyword evidence="3" id="KW-1185">Reference proteome</keyword>
<dbReference type="PANTHER" id="PTHR12398">
    <property type="entry name" value="PROTEIN PHOSPHATASE INHIBITOR"/>
    <property type="match status" value="1"/>
</dbReference>
<feature type="compositionally biased region" description="Basic and acidic residues" evidence="1">
    <location>
        <begin position="216"/>
        <end position="229"/>
    </location>
</feature>
<feature type="region of interest" description="Disordered" evidence="1">
    <location>
        <begin position="1"/>
        <end position="289"/>
    </location>
</feature>
<protein>
    <recommendedName>
        <fullName evidence="4">Glc8 protein</fullName>
    </recommendedName>
</protein>
<evidence type="ECO:0000313" key="2">
    <source>
        <dbReference type="EMBL" id="CAI4210271.1"/>
    </source>
</evidence>
<name>A0A9P1GTH2_9PEZI</name>
<gene>
    <name evidence="2" type="ORF">PPNO1_LOCUS78</name>
</gene>
<evidence type="ECO:0008006" key="4">
    <source>
        <dbReference type="Google" id="ProtNLM"/>
    </source>
</evidence>
<proteinExistence type="predicted"/>
<feature type="compositionally biased region" description="Basic and acidic residues" evidence="1">
    <location>
        <begin position="185"/>
        <end position="194"/>
    </location>
</feature>
<dbReference type="GO" id="GO:0009966">
    <property type="term" value="P:regulation of signal transduction"/>
    <property type="evidence" value="ECO:0007669"/>
    <property type="project" value="InterPro"/>
</dbReference>
<feature type="compositionally biased region" description="Basic and acidic residues" evidence="1">
    <location>
        <begin position="80"/>
        <end position="97"/>
    </location>
</feature>
<feature type="compositionally biased region" description="Acidic residues" evidence="1">
    <location>
        <begin position="248"/>
        <end position="261"/>
    </location>
</feature>
<dbReference type="Proteomes" id="UP000838763">
    <property type="component" value="Unassembled WGS sequence"/>
</dbReference>
<feature type="compositionally biased region" description="Polar residues" evidence="1">
    <location>
        <begin position="146"/>
        <end position="156"/>
    </location>
</feature>
<organism evidence="2 3">
    <name type="scientific">Parascedosporium putredinis</name>
    <dbReference type="NCBI Taxonomy" id="1442378"/>
    <lineage>
        <taxon>Eukaryota</taxon>
        <taxon>Fungi</taxon>
        <taxon>Dikarya</taxon>
        <taxon>Ascomycota</taxon>
        <taxon>Pezizomycotina</taxon>
        <taxon>Sordariomycetes</taxon>
        <taxon>Hypocreomycetidae</taxon>
        <taxon>Microascales</taxon>
        <taxon>Microascaceae</taxon>
        <taxon>Parascedosporium</taxon>
    </lineage>
</organism>
<reference evidence="2" key="1">
    <citation type="submission" date="2022-11" db="EMBL/GenBank/DDBJ databases">
        <authorList>
            <person name="Scott C."/>
            <person name="Bruce N."/>
        </authorList>
    </citation>
    <scope>NUCLEOTIDE SEQUENCE</scope>
</reference>